<evidence type="ECO:0000313" key="5">
    <source>
        <dbReference type="EMBL" id="MBB5173815.1"/>
    </source>
</evidence>
<keyword evidence="6" id="KW-1185">Reference proteome</keyword>
<dbReference type="GO" id="GO:0046872">
    <property type="term" value="F:metal ion binding"/>
    <property type="evidence" value="ECO:0007669"/>
    <property type="project" value="UniProtKB-KW"/>
</dbReference>
<dbReference type="SUPFAM" id="SSF55031">
    <property type="entry name" value="Bacterial exopeptidase dimerisation domain"/>
    <property type="match status" value="1"/>
</dbReference>
<feature type="binding site" evidence="3">
    <location>
        <position position="117"/>
    </location>
    <ligand>
        <name>Zn(2+)</name>
        <dbReference type="ChEBI" id="CHEBI:29105"/>
        <label>1</label>
    </ligand>
</feature>
<comment type="cofactor">
    <cofactor evidence="3">
        <name>Zn(2+)</name>
        <dbReference type="ChEBI" id="CHEBI:29105"/>
    </cofactor>
    <text evidence="3">Binds 2 Zn(2+) ions per subunit.</text>
</comment>
<dbReference type="AlphaFoldDB" id="A0A840QR24"/>
<feature type="binding site" evidence="3">
    <location>
        <position position="117"/>
    </location>
    <ligand>
        <name>Zn(2+)</name>
        <dbReference type="ChEBI" id="CHEBI:29105"/>
        <label>2</label>
    </ligand>
</feature>
<dbReference type="InterPro" id="IPR010158">
    <property type="entry name" value="Amidase_Cbmase"/>
</dbReference>
<name>A0A840QR24_9BACI</name>
<dbReference type="CDD" id="cd03884">
    <property type="entry name" value="M20_bAS"/>
    <property type="match status" value="1"/>
</dbReference>
<comment type="similarity">
    <text evidence="1">Belongs to the peptidase M20 family.</text>
</comment>
<organism evidence="5 6">
    <name type="scientific">Texcoconibacillus texcoconensis</name>
    <dbReference type="NCBI Taxonomy" id="1095777"/>
    <lineage>
        <taxon>Bacteria</taxon>
        <taxon>Bacillati</taxon>
        <taxon>Bacillota</taxon>
        <taxon>Bacilli</taxon>
        <taxon>Bacillales</taxon>
        <taxon>Bacillaceae</taxon>
        <taxon>Texcoconibacillus</taxon>
    </lineage>
</organism>
<dbReference type="InterPro" id="IPR002933">
    <property type="entry name" value="Peptidase_M20"/>
</dbReference>
<protein>
    <submittedName>
        <fullName evidence="5">Allantoate deiminase</fullName>
        <ecNumber evidence="5">3.5.3.9</ecNumber>
    </submittedName>
</protein>
<keyword evidence="3" id="KW-0479">Metal-binding</keyword>
<dbReference type="NCBIfam" id="NF006771">
    <property type="entry name" value="PRK09290.1-5"/>
    <property type="match status" value="1"/>
</dbReference>
<proteinExistence type="inferred from homology"/>
<dbReference type="InterPro" id="IPR011650">
    <property type="entry name" value="Peptidase_M20_dimer"/>
</dbReference>
<dbReference type="PANTHER" id="PTHR32494">
    <property type="entry name" value="ALLANTOATE DEIMINASE-RELATED"/>
    <property type="match status" value="1"/>
</dbReference>
<dbReference type="PIRSF" id="PIRSF001235">
    <property type="entry name" value="Amidase_carbamoylase"/>
    <property type="match status" value="1"/>
</dbReference>
<dbReference type="NCBIfam" id="TIGR01879">
    <property type="entry name" value="hydantase"/>
    <property type="match status" value="1"/>
</dbReference>
<evidence type="ECO:0000313" key="6">
    <source>
        <dbReference type="Proteomes" id="UP000551878"/>
    </source>
</evidence>
<dbReference type="SUPFAM" id="SSF53187">
    <property type="entry name" value="Zn-dependent exopeptidases"/>
    <property type="match status" value="1"/>
</dbReference>
<evidence type="ECO:0000259" key="4">
    <source>
        <dbReference type="Pfam" id="PF07687"/>
    </source>
</evidence>
<sequence>MTTNPANFATEFYNQLTNDYDTNLSHSGVSGERLASRLAELSKIGLTEDGGSSRMGFSAEEREAKELVKTWMRDAGLAVHEDGAGNIFGRLEGATSDAPAILSGSHVDSVPNGGHFDGPLGVLAALEVAEAWKETGYTPDNPYEVVIFTDEEGSRFKSGISGSAAMVGDADREEHVAYTDVNGDSFQTVIERDGLTVDGYFAAKRNLDEIDTFVEVHIEQGKRLEKEGLSVGVVTGIAGPAWMEVTITGEAGHAGNTPMDDRADALIAASECIHQIEHLPAKVSESAVATVGQMSVEPNGINVIPGNVTFTVDIRDIHIETRDQLINDVTNLVHRVSRERQVDAQVKENVRIPPMPIADDLQRKAAAAVEKAQGSSFFLPSGAGHDAMIVGAHRPSAMLFVRSKNGISHNPLEWSSLNDCTLSVHALKGTLETLVK</sequence>
<evidence type="ECO:0000256" key="2">
    <source>
        <dbReference type="ARBA" id="ARBA00022801"/>
    </source>
</evidence>
<gene>
    <name evidence="5" type="ORF">HNQ41_002005</name>
</gene>
<evidence type="ECO:0000256" key="3">
    <source>
        <dbReference type="PIRSR" id="PIRSR001235-1"/>
    </source>
</evidence>
<dbReference type="PANTHER" id="PTHR32494:SF5">
    <property type="entry name" value="ALLANTOATE AMIDOHYDROLASE"/>
    <property type="match status" value="1"/>
</dbReference>
<dbReference type="Pfam" id="PF01546">
    <property type="entry name" value="Peptidase_M20"/>
    <property type="match status" value="1"/>
</dbReference>
<accession>A0A840QR24</accession>
<dbReference type="EC" id="3.5.3.9" evidence="5"/>
<dbReference type="Pfam" id="PF07687">
    <property type="entry name" value="M20_dimer"/>
    <property type="match status" value="1"/>
</dbReference>
<dbReference type="Gene3D" id="3.30.70.360">
    <property type="match status" value="1"/>
</dbReference>
<reference evidence="5 6" key="1">
    <citation type="submission" date="2020-08" db="EMBL/GenBank/DDBJ databases">
        <title>Genomic Encyclopedia of Type Strains, Phase IV (KMG-IV): sequencing the most valuable type-strain genomes for metagenomic binning, comparative biology and taxonomic classification.</title>
        <authorList>
            <person name="Goeker M."/>
        </authorList>
    </citation>
    <scope>NUCLEOTIDE SEQUENCE [LARGE SCALE GENOMIC DNA]</scope>
    <source>
        <strain evidence="5 6">DSM 24696</strain>
    </source>
</reference>
<feature type="binding site" evidence="3">
    <location>
        <position position="409"/>
    </location>
    <ligand>
        <name>Zn(2+)</name>
        <dbReference type="ChEBI" id="CHEBI:29105"/>
        <label>2</label>
    </ligand>
</feature>
<dbReference type="GO" id="GO:0047652">
    <property type="term" value="F:allantoate deiminase activity"/>
    <property type="evidence" value="ECO:0007669"/>
    <property type="project" value="UniProtKB-EC"/>
</dbReference>
<comment type="caution">
    <text evidence="5">The sequence shown here is derived from an EMBL/GenBank/DDBJ whole genome shotgun (WGS) entry which is preliminary data.</text>
</comment>
<dbReference type="Gene3D" id="3.40.630.10">
    <property type="entry name" value="Zn peptidases"/>
    <property type="match status" value="1"/>
</dbReference>
<feature type="domain" description="Peptidase M20 dimerisation" evidence="4">
    <location>
        <begin position="236"/>
        <end position="336"/>
    </location>
</feature>
<dbReference type="RefSeq" id="WP_184664254.1">
    <property type="nucleotide sequence ID" value="NZ_JACHHB010000008.1"/>
</dbReference>
<evidence type="ECO:0000256" key="1">
    <source>
        <dbReference type="ARBA" id="ARBA00006153"/>
    </source>
</evidence>
<keyword evidence="2 5" id="KW-0378">Hydrolase</keyword>
<keyword evidence="3" id="KW-0862">Zinc</keyword>
<dbReference type="InterPro" id="IPR036264">
    <property type="entry name" value="Bact_exopeptidase_dim_dom"/>
</dbReference>
<dbReference type="EMBL" id="JACHHB010000008">
    <property type="protein sequence ID" value="MBB5173815.1"/>
    <property type="molecule type" value="Genomic_DNA"/>
</dbReference>
<dbReference type="Proteomes" id="UP000551878">
    <property type="component" value="Unassembled WGS sequence"/>
</dbReference>
<feature type="binding site" evidence="3">
    <location>
        <position position="152"/>
    </location>
    <ligand>
        <name>Zn(2+)</name>
        <dbReference type="ChEBI" id="CHEBI:29105"/>
        <label>2</label>
    </ligand>
</feature>
<feature type="binding site" evidence="3">
    <location>
        <position position="217"/>
    </location>
    <ligand>
        <name>Zn(2+)</name>
        <dbReference type="ChEBI" id="CHEBI:29105"/>
        <label>1</label>
    </ligand>
</feature>
<feature type="binding site" evidence="3">
    <location>
        <position position="106"/>
    </location>
    <ligand>
        <name>Zn(2+)</name>
        <dbReference type="ChEBI" id="CHEBI:29105"/>
        <label>1</label>
    </ligand>
</feature>